<gene>
    <name evidence="1" type="ORF">BC781_1086</name>
</gene>
<sequence>MKSDKSEIFQIEEGQGLEVLKFGFSRDEIEVILGIPSEIKQYSYSDDKANLTETWYYNDLGLSLNFDEEDNWRLGTIAVESKLYRFKDFIPIGLSKDELRYKLGVVNINDLQYENWNSKEKPTHELLFSGSLGINFWFDEDCVSQIQWGPDFIDDNTINWPS</sequence>
<dbReference type="RefSeq" id="WP_109621970.1">
    <property type="nucleotide sequence ID" value="NZ_QGDO01000008.1"/>
</dbReference>
<evidence type="ECO:0000313" key="1">
    <source>
        <dbReference type="EMBL" id="PWJ37871.1"/>
    </source>
</evidence>
<dbReference type="EMBL" id="QGDO01000008">
    <property type="protein sequence ID" value="PWJ37871.1"/>
    <property type="molecule type" value="Genomic_DNA"/>
</dbReference>
<dbReference type="AlphaFoldDB" id="A0A315Z684"/>
<evidence type="ECO:0000313" key="2">
    <source>
        <dbReference type="Proteomes" id="UP000245535"/>
    </source>
</evidence>
<keyword evidence="2" id="KW-1185">Reference proteome</keyword>
<name>A0A315Z684_SEDFL</name>
<proteinExistence type="predicted"/>
<accession>A0A315Z684</accession>
<comment type="caution">
    <text evidence="1">The sequence shown here is derived from an EMBL/GenBank/DDBJ whole genome shotgun (WGS) entry which is preliminary data.</text>
</comment>
<organism evidence="1 2">
    <name type="scientific">Sediminitomix flava</name>
    <dbReference type="NCBI Taxonomy" id="379075"/>
    <lineage>
        <taxon>Bacteria</taxon>
        <taxon>Pseudomonadati</taxon>
        <taxon>Bacteroidota</taxon>
        <taxon>Cytophagia</taxon>
        <taxon>Cytophagales</taxon>
        <taxon>Flammeovirgaceae</taxon>
        <taxon>Sediminitomix</taxon>
    </lineage>
</organism>
<protein>
    <submittedName>
        <fullName evidence="1">Uncharacterized protein</fullName>
    </submittedName>
</protein>
<dbReference type="OrthoDB" id="1118000at2"/>
<reference evidence="1 2" key="1">
    <citation type="submission" date="2018-03" db="EMBL/GenBank/DDBJ databases">
        <title>Genomic Encyclopedia of Archaeal and Bacterial Type Strains, Phase II (KMG-II): from individual species to whole genera.</title>
        <authorList>
            <person name="Goeker M."/>
        </authorList>
    </citation>
    <scope>NUCLEOTIDE SEQUENCE [LARGE SCALE GENOMIC DNA]</scope>
    <source>
        <strain evidence="1 2">DSM 28229</strain>
    </source>
</reference>
<dbReference type="Proteomes" id="UP000245535">
    <property type="component" value="Unassembled WGS sequence"/>
</dbReference>